<evidence type="ECO:0000256" key="6">
    <source>
        <dbReference type="ARBA" id="ARBA00022801"/>
    </source>
</evidence>
<dbReference type="InterPro" id="IPR003959">
    <property type="entry name" value="ATPase_AAA_core"/>
</dbReference>
<evidence type="ECO:0000256" key="8">
    <source>
        <dbReference type="ARBA" id="ARBA00022989"/>
    </source>
</evidence>
<dbReference type="OrthoDB" id="10251412at2759"/>
<keyword evidence="17" id="KW-1185">Reference proteome</keyword>
<name>G4T610_SERID</name>
<keyword evidence="5" id="KW-0999">Mitochondrion inner membrane</keyword>
<dbReference type="InterPro" id="IPR050747">
    <property type="entry name" value="Mitochondrial_chaperone_BCS1"/>
</dbReference>
<feature type="domain" description="AAA+ ATPase" evidence="14">
    <location>
        <begin position="280"/>
        <end position="417"/>
    </location>
</feature>
<dbReference type="InterPro" id="IPR003960">
    <property type="entry name" value="ATPase_AAA_CS"/>
</dbReference>
<keyword evidence="10" id="KW-0472">Membrane</keyword>
<evidence type="ECO:0000256" key="13">
    <source>
        <dbReference type="SAM" id="MobiDB-lite"/>
    </source>
</evidence>
<evidence type="ECO:0000256" key="4">
    <source>
        <dbReference type="ARBA" id="ARBA00022741"/>
    </source>
</evidence>
<dbReference type="InterPro" id="IPR003593">
    <property type="entry name" value="AAA+_ATPase"/>
</dbReference>
<dbReference type="InterPro" id="IPR057495">
    <property type="entry name" value="AAA_lid_BCS1"/>
</dbReference>
<comment type="subcellular location">
    <subcellularLocation>
        <location evidence="1">Mitochondrion inner membrane</location>
        <topology evidence="1">Single-pass membrane protein</topology>
    </subcellularLocation>
</comment>
<dbReference type="eggNOG" id="KOG0743">
    <property type="taxonomic scope" value="Eukaryota"/>
</dbReference>
<dbReference type="InterPro" id="IPR014851">
    <property type="entry name" value="BCS1_N"/>
</dbReference>
<dbReference type="STRING" id="1109443.G4T610"/>
<reference evidence="16 17" key="1">
    <citation type="journal article" date="2011" name="PLoS Pathog.">
        <title>Endophytic Life Strategies Decoded by Genome and Transcriptome Analyses of the Mutualistic Root Symbiont Piriformospora indica.</title>
        <authorList>
            <person name="Zuccaro A."/>
            <person name="Lahrmann U."/>
            <person name="Guldener U."/>
            <person name="Langen G."/>
            <person name="Pfiffi S."/>
            <person name="Biedenkopf D."/>
            <person name="Wong P."/>
            <person name="Samans B."/>
            <person name="Grimm C."/>
            <person name="Basiewicz M."/>
            <person name="Murat C."/>
            <person name="Martin F."/>
            <person name="Kogel K.H."/>
        </authorList>
    </citation>
    <scope>NUCLEOTIDE SEQUENCE [LARGE SCALE GENOMIC DNA]</scope>
    <source>
        <strain evidence="16 17">DSM 11827</strain>
    </source>
</reference>
<evidence type="ECO:0000256" key="5">
    <source>
        <dbReference type="ARBA" id="ARBA00022792"/>
    </source>
</evidence>
<comment type="caution">
    <text evidence="16">The sequence shown here is derived from an EMBL/GenBank/DDBJ whole genome shotgun (WGS) entry which is preliminary data.</text>
</comment>
<accession>G4T610</accession>
<evidence type="ECO:0000256" key="2">
    <source>
        <dbReference type="ARBA" id="ARBA00007448"/>
    </source>
</evidence>
<gene>
    <name evidence="16" type="ORF">PIIN_00410</name>
</gene>
<dbReference type="GO" id="GO:0005743">
    <property type="term" value="C:mitochondrial inner membrane"/>
    <property type="evidence" value="ECO:0007669"/>
    <property type="project" value="UniProtKB-SubCell"/>
</dbReference>
<keyword evidence="6" id="KW-0378">Hydrolase</keyword>
<keyword evidence="9" id="KW-0496">Mitochondrion</keyword>
<evidence type="ECO:0000259" key="15">
    <source>
        <dbReference type="SMART" id="SM01024"/>
    </source>
</evidence>
<dbReference type="PANTHER" id="PTHR23070">
    <property type="entry name" value="BCS1 AAA-TYPE ATPASE"/>
    <property type="match status" value="1"/>
</dbReference>
<evidence type="ECO:0000256" key="11">
    <source>
        <dbReference type="ARBA" id="ARBA00048778"/>
    </source>
</evidence>
<evidence type="ECO:0000256" key="7">
    <source>
        <dbReference type="ARBA" id="ARBA00022840"/>
    </source>
</evidence>
<dbReference type="GO" id="GO:0016887">
    <property type="term" value="F:ATP hydrolysis activity"/>
    <property type="evidence" value="ECO:0007669"/>
    <property type="project" value="InterPro"/>
</dbReference>
<comment type="similarity">
    <text evidence="2">Belongs to the AAA ATPase family. BCS1 subfamily.</text>
</comment>
<dbReference type="InterPro" id="IPR027417">
    <property type="entry name" value="P-loop_NTPase"/>
</dbReference>
<dbReference type="AlphaFoldDB" id="G4T610"/>
<evidence type="ECO:0000313" key="16">
    <source>
        <dbReference type="EMBL" id="CCA66729.1"/>
    </source>
</evidence>
<keyword evidence="8" id="KW-1133">Transmembrane helix</keyword>
<feature type="region of interest" description="Disordered" evidence="13">
    <location>
        <begin position="511"/>
        <end position="550"/>
    </location>
</feature>
<proteinExistence type="inferred from homology"/>
<dbReference type="EMBL" id="CAFZ01000005">
    <property type="protein sequence ID" value="CCA66729.1"/>
    <property type="molecule type" value="Genomic_DNA"/>
</dbReference>
<evidence type="ECO:0000256" key="1">
    <source>
        <dbReference type="ARBA" id="ARBA00004434"/>
    </source>
</evidence>
<dbReference type="Proteomes" id="UP000007148">
    <property type="component" value="Unassembled WGS sequence"/>
</dbReference>
<dbReference type="SMART" id="SM01024">
    <property type="entry name" value="BCS1_N"/>
    <property type="match status" value="1"/>
</dbReference>
<evidence type="ECO:0000256" key="10">
    <source>
        <dbReference type="ARBA" id="ARBA00023136"/>
    </source>
</evidence>
<dbReference type="OMA" id="FINSEAW"/>
<dbReference type="SMART" id="SM00382">
    <property type="entry name" value="AAA"/>
    <property type="match status" value="1"/>
</dbReference>
<dbReference type="PROSITE" id="PS00674">
    <property type="entry name" value="AAA"/>
    <property type="match status" value="1"/>
</dbReference>
<evidence type="ECO:0000259" key="14">
    <source>
        <dbReference type="SMART" id="SM00382"/>
    </source>
</evidence>
<evidence type="ECO:0000313" key="17">
    <source>
        <dbReference type="Proteomes" id="UP000007148"/>
    </source>
</evidence>
<keyword evidence="4 12" id="KW-0547">Nucleotide-binding</keyword>
<dbReference type="HOGENOM" id="CLU_010189_3_2_1"/>
<sequence length="550" mass="62059">MYSLIERLASQLPLQIAANGLNMTMGNSTTPGNTEPINISGLTQLATLWKILSAFGVAQDWIKLFLLGTVLETVRRFAYTIWYRIIDSFFLTATFESDDDAYSWLMVWVSRQPNWRKARDVQVSTRSWGLEVQDNSTRGIMLPGEAGDPTSQRPLHLLPSFGLPQTFWYKGHWMRLTRSRRAVNENDNIEVLTISILARSQRVLYDLLTESKRQYQESETHRVSIYTVGPYYNDWRRSGSRPKRPLDSVVLEHGLKEMVLHDAQEFINSEAWYAARGLPWRRGYLLYGVPGSGKTSLVFSIAGELNLDIYVINLGKRGLDDSGLTELVSELPPRSIALIEEIDAVFTRGLNRETSKEEEGANTKNSISLGGLLSAIDGIQASEGRLLFATTNNYNALDPALIRAGRLDVHVEFTEATQFQVEELFKRFFWVTDGTPKVVSDAKPLASSTSRYVRPQPEELTKEECDRLASEFAARIPNREFAMSSIQGFLLMHKYRPSQVVKEVDAWVEKERAAKRERERAKASQDSKGSPKDPSDSKGPPSPPPEEATA</sequence>
<organism evidence="16 17">
    <name type="scientific">Serendipita indica (strain DSM 11827)</name>
    <name type="common">Root endophyte fungus</name>
    <name type="synonym">Piriformospora indica</name>
    <dbReference type="NCBI Taxonomy" id="1109443"/>
    <lineage>
        <taxon>Eukaryota</taxon>
        <taxon>Fungi</taxon>
        <taxon>Dikarya</taxon>
        <taxon>Basidiomycota</taxon>
        <taxon>Agaricomycotina</taxon>
        <taxon>Agaricomycetes</taxon>
        <taxon>Sebacinales</taxon>
        <taxon>Serendipitaceae</taxon>
        <taxon>Serendipita</taxon>
    </lineage>
</organism>
<evidence type="ECO:0000256" key="12">
    <source>
        <dbReference type="RuleBase" id="RU003651"/>
    </source>
</evidence>
<feature type="domain" description="BCS1 N-terminal" evidence="15">
    <location>
        <begin position="65"/>
        <end position="249"/>
    </location>
</feature>
<keyword evidence="3" id="KW-0812">Transmembrane</keyword>
<dbReference type="Pfam" id="PF25426">
    <property type="entry name" value="AAA_lid_BCS1"/>
    <property type="match status" value="1"/>
</dbReference>
<dbReference type="InParanoid" id="G4T610"/>
<dbReference type="Pfam" id="PF00004">
    <property type="entry name" value="AAA"/>
    <property type="match status" value="1"/>
</dbReference>
<dbReference type="SUPFAM" id="SSF52540">
    <property type="entry name" value="P-loop containing nucleoside triphosphate hydrolases"/>
    <property type="match status" value="1"/>
</dbReference>
<protein>
    <submittedName>
        <fullName evidence="16">Related to BCS1 protein</fullName>
    </submittedName>
</protein>
<dbReference type="Gene3D" id="3.40.50.300">
    <property type="entry name" value="P-loop containing nucleotide triphosphate hydrolases"/>
    <property type="match status" value="1"/>
</dbReference>
<comment type="catalytic activity">
    <reaction evidence="11">
        <text>ATP + H2O = ADP + phosphate + H(+)</text>
        <dbReference type="Rhea" id="RHEA:13065"/>
        <dbReference type="ChEBI" id="CHEBI:15377"/>
        <dbReference type="ChEBI" id="CHEBI:15378"/>
        <dbReference type="ChEBI" id="CHEBI:30616"/>
        <dbReference type="ChEBI" id="CHEBI:43474"/>
        <dbReference type="ChEBI" id="CHEBI:456216"/>
    </reaction>
    <physiologicalReaction direction="left-to-right" evidence="11">
        <dbReference type="Rhea" id="RHEA:13066"/>
    </physiologicalReaction>
</comment>
<feature type="compositionally biased region" description="Pro residues" evidence="13">
    <location>
        <begin position="540"/>
        <end position="550"/>
    </location>
</feature>
<evidence type="ECO:0000256" key="9">
    <source>
        <dbReference type="ARBA" id="ARBA00023128"/>
    </source>
</evidence>
<feature type="compositionally biased region" description="Basic and acidic residues" evidence="13">
    <location>
        <begin position="511"/>
        <end position="536"/>
    </location>
</feature>
<dbReference type="Pfam" id="PF08740">
    <property type="entry name" value="BCS1_N"/>
    <property type="match status" value="1"/>
</dbReference>
<dbReference type="GO" id="GO:0005524">
    <property type="term" value="F:ATP binding"/>
    <property type="evidence" value="ECO:0007669"/>
    <property type="project" value="UniProtKB-KW"/>
</dbReference>
<evidence type="ECO:0000256" key="3">
    <source>
        <dbReference type="ARBA" id="ARBA00022692"/>
    </source>
</evidence>
<keyword evidence="7 12" id="KW-0067">ATP-binding</keyword>